<keyword evidence="5" id="KW-0325">Glycoprotein</keyword>
<dbReference type="PANTHER" id="PTHR13234">
    <property type="entry name" value="GAMMA-INTERFERON INDUCIBLE LYSOSOMAL THIOL REDUCTASE GILT"/>
    <property type="match status" value="1"/>
</dbReference>
<name>A0AAX4JP00_9TREE</name>
<evidence type="ECO:0000256" key="4">
    <source>
        <dbReference type="ARBA" id="ARBA00022729"/>
    </source>
</evidence>
<evidence type="ECO:0000256" key="5">
    <source>
        <dbReference type="ARBA" id="ARBA00023180"/>
    </source>
</evidence>
<dbReference type="Pfam" id="PF03227">
    <property type="entry name" value="GILT"/>
    <property type="match status" value="1"/>
</dbReference>
<evidence type="ECO:0000313" key="7">
    <source>
        <dbReference type="EMBL" id="WWC86469.1"/>
    </source>
</evidence>
<keyword evidence="4 6" id="KW-0732">Signal</keyword>
<comment type="subcellular location">
    <subcellularLocation>
        <location evidence="1">Secreted</location>
    </subcellularLocation>
</comment>
<keyword evidence="8" id="KW-1185">Reference proteome</keyword>
<dbReference type="AlphaFoldDB" id="A0AAX4JP00"/>
<accession>A0AAX4JP00</accession>
<evidence type="ECO:0000313" key="8">
    <source>
        <dbReference type="Proteomes" id="UP001355207"/>
    </source>
</evidence>
<dbReference type="EMBL" id="CP144098">
    <property type="protein sequence ID" value="WWC86469.1"/>
    <property type="molecule type" value="Genomic_DNA"/>
</dbReference>
<feature type="signal peptide" evidence="6">
    <location>
        <begin position="1"/>
        <end position="16"/>
    </location>
</feature>
<dbReference type="PANTHER" id="PTHR13234:SF8">
    <property type="entry name" value="GAMMA-INTERFERON-INDUCIBLE LYSOSOMAL THIOL REDUCTASE"/>
    <property type="match status" value="1"/>
</dbReference>
<dbReference type="GO" id="GO:0016671">
    <property type="term" value="F:oxidoreductase activity, acting on a sulfur group of donors, disulfide as acceptor"/>
    <property type="evidence" value="ECO:0007669"/>
    <property type="project" value="InterPro"/>
</dbReference>
<organism evidence="7 8">
    <name type="scientific">Kwoniella dendrophila CBS 6074</name>
    <dbReference type="NCBI Taxonomy" id="1295534"/>
    <lineage>
        <taxon>Eukaryota</taxon>
        <taxon>Fungi</taxon>
        <taxon>Dikarya</taxon>
        <taxon>Basidiomycota</taxon>
        <taxon>Agaricomycotina</taxon>
        <taxon>Tremellomycetes</taxon>
        <taxon>Tremellales</taxon>
        <taxon>Cryptococcaceae</taxon>
        <taxon>Kwoniella</taxon>
    </lineage>
</organism>
<protein>
    <recommendedName>
        <fullName evidence="9">Gamma interferon inducible lysosomal thiol reductase GILT</fullName>
    </recommendedName>
</protein>
<dbReference type="GO" id="GO:0005576">
    <property type="term" value="C:extracellular region"/>
    <property type="evidence" value="ECO:0007669"/>
    <property type="project" value="UniProtKB-SubCell"/>
</dbReference>
<feature type="chain" id="PRO_5043500671" description="Gamma interferon inducible lysosomal thiol reductase GILT" evidence="6">
    <location>
        <begin position="17"/>
        <end position="260"/>
    </location>
</feature>
<evidence type="ECO:0000256" key="2">
    <source>
        <dbReference type="ARBA" id="ARBA00005679"/>
    </source>
</evidence>
<keyword evidence="3" id="KW-0964">Secreted</keyword>
<gene>
    <name evidence="7" type="ORF">L201_001346</name>
</gene>
<evidence type="ECO:0008006" key="9">
    <source>
        <dbReference type="Google" id="ProtNLM"/>
    </source>
</evidence>
<evidence type="ECO:0000256" key="3">
    <source>
        <dbReference type="ARBA" id="ARBA00022525"/>
    </source>
</evidence>
<evidence type="ECO:0000256" key="6">
    <source>
        <dbReference type="SAM" id="SignalP"/>
    </source>
</evidence>
<dbReference type="GeneID" id="91092018"/>
<dbReference type="Proteomes" id="UP001355207">
    <property type="component" value="Chromosome 1"/>
</dbReference>
<dbReference type="RefSeq" id="XP_066073232.1">
    <property type="nucleotide sequence ID" value="XM_066217135.1"/>
</dbReference>
<comment type="similarity">
    <text evidence="2">Belongs to the GILT family.</text>
</comment>
<proteinExistence type="inferred from homology"/>
<sequence length="260" mass="29067">MRLFLVFPFLAGLVASLPSQIHQQPFGLMDEHQSSKVNVSLYVMSRCPDARLCEDVFDSVINKEGILDKIDLNIGYIGTPKKSEVLGVTCKHGLEECIGNAQQLCLLNHLPIDKSYSIIQCQNYPSSFPRDIGNLDSLKKCVDTVGGVDWEKSGLAKCIEGKSHSTTITNNDDKEDKEKIKHLGKEAKKLLKKNINQTYEKEIKTSCTIDIDSTISGKQGRRRCIVDGGIWKGCDDGHTAQDFIRVIEEEHKNLQSKKDD</sequence>
<evidence type="ECO:0000256" key="1">
    <source>
        <dbReference type="ARBA" id="ARBA00004613"/>
    </source>
</evidence>
<dbReference type="InterPro" id="IPR004911">
    <property type="entry name" value="Interferon-induced_GILT"/>
</dbReference>
<reference evidence="7 8" key="1">
    <citation type="submission" date="2024-01" db="EMBL/GenBank/DDBJ databases">
        <title>Comparative genomics of Cryptococcus and Kwoniella reveals pathogenesis evolution and contrasting modes of karyotype evolution via chromosome fusion or intercentromeric recombination.</title>
        <authorList>
            <person name="Coelho M.A."/>
            <person name="David-Palma M."/>
            <person name="Shea T."/>
            <person name="Bowers K."/>
            <person name="McGinley-Smith S."/>
            <person name="Mohammad A.W."/>
            <person name="Gnirke A."/>
            <person name="Yurkov A.M."/>
            <person name="Nowrousian M."/>
            <person name="Sun S."/>
            <person name="Cuomo C.A."/>
            <person name="Heitman J."/>
        </authorList>
    </citation>
    <scope>NUCLEOTIDE SEQUENCE [LARGE SCALE GENOMIC DNA]</scope>
    <source>
        <strain evidence="7 8">CBS 6074</strain>
    </source>
</reference>